<accession>X1KZH2</accession>
<keyword evidence="2" id="KW-0698">rRNA processing</keyword>
<keyword evidence="4" id="KW-0808">Transferase</keyword>
<dbReference type="GO" id="GO:0070043">
    <property type="term" value="F:rRNA (guanine-N7-)-methyltransferase activity"/>
    <property type="evidence" value="ECO:0007669"/>
    <property type="project" value="TreeGrafter"/>
</dbReference>
<evidence type="ECO:0008006" key="7">
    <source>
        <dbReference type="Google" id="ProtNLM"/>
    </source>
</evidence>
<dbReference type="PANTHER" id="PTHR31760:SF0">
    <property type="entry name" value="S-ADENOSYL-L-METHIONINE-DEPENDENT METHYLTRANSFERASES SUPERFAMILY PROTEIN"/>
    <property type="match status" value="1"/>
</dbReference>
<dbReference type="PANTHER" id="PTHR31760">
    <property type="entry name" value="S-ADENOSYL-L-METHIONINE-DEPENDENT METHYLTRANSFERASES SUPERFAMILY PROTEIN"/>
    <property type="match status" value="1"/>
</dbReference>
<evidence type="ECO:0000256" key="4">
    <source>
        <dbReference type="ARBA" id="ARBA00022679"/>
    </source>
</evidence>
<dbReference type="NCBIfam" id="TIGR00138">
    <property type="entry name" value="rsmG_gidB"/>
    <property type="match status" value="1"/>
</dbReference>
<evidence type="ECO:0000256" key="3">
    <source>
        <dbReference type="ARBA" id="ARBA00022603"/>
    </source>
</evidence>
<dbReference type="AlphaFoldDB" id="X1KZH2"/>
<dbReference type="InterPro" id="IPR003682">
    <property type="entry name" value="rRNA_ssu_MeTfrase_G"/>
</dbReference>
<dbReference type="GO" id="GO:0005829">
    <property type="term" value="C:cytosol"/>
    <property type="evidence" value="ECO:0007669"/>
    <property type="project" value="TreeGrafter"/>
</dbReference>
<organism evidence="6">
    <name type="scientific">marine sediment metagenome</name>
    <dbReference type="NCBI Taxonomy" id="412755"/>
    <lineage>
        <taxon>unclassified sequences</taxon>
        <taxon>metagenomes</taxon>
        <taxon>ecological metagenomes</taxon>
    </lineage>
</organism>
<proteinExistence type="inferred from homology"/>
<evidence type="ECO:0000256" key="1">
    <source>
        <dbReference type="ARBA" id="ARBA00022490"/>
    </source>
</evidence>
<evidence type="ECO:0000256" key="5">
    <source>
        <dbReference type="ARBA" id="ARBA00022691"/>
    </source>
</evidence>
<dbReference type="HAMAP" id="MF_00074">
    <property type="entry name" value="16SrRNA_methyltr_G"/>
    <property type="match status" value="1"/>
</dbReference>
<dbReference type="EMBL" id="BARV01011783">
    <property type="protein sequence ID" value="GAI12123.1"/>
    <property type="molecule type" value="Genomic_DNA"/>
</dbReference>
<gene>
    <name evidence="6" type="ORF">S06H3_22161</name>
</gene>
<name>X1KZH2_9ZZZZ</name>
<evidence type="ECO:0000256" key="2">
    <source>
        <dbReference type="ARBA" id="ARBA00022552"/>
    </source>
</evidence>
<dbReference type="InterPro" id="IPR029063">
    <property type="entry name" value="SAM-dependent_MTases_sf"/>
</dbReference>
<keyword evidence="5" id="KW-0949">S-adenosyl-L-methionine</keyword>
<sequence length="214" mass="23948">YYQELVDWNKRVNLTRITGYEDVQIKHFLDSLTVTLAWQPLPPKADFRLIDVGTGAGIPGIPLKILLPDIRLVLLDSIAKKAAFLHHLKHKLGLDNVEIVVGRAEQIAHQPQYRENFDIVLSRGVAPLATLVELTLPFCLIGGSFIAQKKGAIDREISQAGKAISLSGGRLREVKRVNLEEFTDERQLVIIDKVSPTPELYPRHPGIPSKRPIM</sequence>
<evidence type="ECO:0000313" key="6">
    <source>
        <dbReference type="EMBL" id="GAI12123.1"/>
    </source>
</evidence>
<comment type="caution">
    <text evidence="6">The sequence shown here is derived from an EMBL/GenBank/DDBJ whole genome shotgun (WGS) entry which is preliminary data.</text>
</comment>
<dbReference type="Pfam" id="PF02527">
    <property type="entry name" value="GidB"/>
    <property type="match status" value="1"/>
</dbReference>
<dbReference type="PIRSF" id="PIRSF003078">
    <property type="entry name" value="GidB"/>
    <property type="match status" value="1"/>
</dbReference>
<reference evidence="6" key="1">
    <citation type="journal article" date="2014" name="Front. Microbiol.">
        <title>High frequency of phylogenetically diverse reductive dehalogenase-homologous genes in deep subseafloor sedimentary metagenomes.</title>
        <authorList>
            <person name="Kawai M."/>
            <person name="Futagami T."/>
            <person name="Toyoda A."/>
            <person name="Takaki Y."/>
            <person name="Nishi S."/>
            <person name="Hori S."/>
            <person name="Arai W."/>
            <person name="Tsubouchi T."/>
            <person name="Morono Y."/>
            <person name="Uchiyama I."/>
            <person name="Ito T."/>
            <person name="Fujiyama A."/>
            <person name="Inagaki F."/>
            <person name="Takami H."/>
        </authorList>
    </citation>
    <scope>NUCLEOTIDE SEQUENCE</scope>
    <source>
        <strain evidence="6">Expedition CK06-06</strain>
    </source>
</reference>
<protein>
    <recommendedName>
        <fullName evidence="7">16S rRNA (Guanine(527)-N(7))-methyltransferase RsmG</fullName>
    </recommendedName>
</protein>
<dbReference type="Gene3D" id="3.40.50.150">
    <property type="entry name" value="Vaccinia Virus protein VP39"/>
    <property type="match status" value="1"/>
</dbReference>
<feature type="non-terminal residue" evidence="6">
    <location>
        <position position="1"/>
    </location>
</feature>
<keyword evidence="1" id="KW-0963">Cytoplasm</keyword>
<dbReference type="SUPFAM" id="SSF53335">
    <property type="entry name" value="S-adenosyl-L-methionine-dependent methyltransferases"/>
    <property type="match status" value="1"/>
</dbReference>
<dbReference type="CDD" id="cd02440">
    <property type="entry name" value="AdoMet_MTases"/>
    <property type="match status" value="1"/>
</dbReference>
<keyword evidence="3" id="KW-0489">Methyltransferase</keyword>
<dbReference type="FunFam" id="3.40.50.150:FF:000041">
    <property type="entry name" value="Ribosomal RNA small subunit methyltransferase G"/>
    <property type="match status" value="1"/>
</dbReference>